<dbReference type="EMBL" id="KZ451905">
    <property type="protein sequence ID" value="PKA64256.1"/>
    <property type="molecule type" value="Genomic_DNA"/>
</dbReference>
<dbReference type="InterPro" id="IPR002156">
    <property type="entry name" value="RNaseH_domain"/>
</dbReference>
<protein>
    <recommendedName>
        <fullName evidence="1">RNase H type-1 domain-containing protein</fullName>
    </recommendedName>
</protein>
<keyword evidence="3" id="KW-1185">Reference proteome</keyword>
<accession>A0A2I0B8Z4</accession>
<dbReference type="AlphaFoldDB" id="A0A2I0B8Z4"/>
<feature type="domain" description="RNase H type-1" evidence="1">
    <location>
        <begin position="2"/>
        <end position="71"/>
    </location>
</feature>
<dbReference type="InterPro" id="IPR044730">
    <property type="entry name" value="RNase_H-like_dom_plant"/>
</dbReference>
<dbReference type="STRING" id="1088818.A0A2I0B8Z4"/>
<dbReference type="CDD" id="cd06222">
    <property type="entry name" value="RNase_H_like"/>
    <property type="match status" value="1"/>
</dbReference>
<dbReference type="PANTHER" id="PTHR47074">
    <property type="entry name" value="BNAC02G40300D PROTEIN"/>
    <property type="match status" value="1"/>
</dbReference>
<gene>
    <name evidence="2" type="ORF">AXF42_Ash009476</name>
</gene>
<dbReference type="Proteomes" id="UP000236161">
    <property type="component" value="Unassembled WGS sequence"/>
</dbReference>
<proteinExistence type="predicted"/>
<dbReference type="InterPro" id="IPR036397">
    <property type="entry name" value="RNaseH_sf"/>
</dbReference>
<dbReference type="GO" id="GO:0003676">
    <property type="term" value="F:nucleic acid binding"/>
    <property type="evidence" value="ECO:0007669"/>
    <property type="project" value="InterPro"/>
</dbReference>
<dbReference type="PANTHER" id="PTHR47074:SF48">
    <property type="entry name" value="POLYNUCLEOTIDYL TRANSFERASE, RIBONUCLEASE H-LIKE SUPERFAMILY PROTEIN"/>
    <property type="match status" value="1"/>
</dbReference>
<evidence type="ECO:0000313" key="2">
    <source>
        <dbReference type="EMBL" id="PKA64256.1"/>
    </source>
</evidence>
<reference evidence="2 3" key="1">
    <citation type="journal article" date="2017" name="Nature">
        <title>The Apostasia genome and the evolution of orchids.</title>
        <authorList>
            <person name="Zhang G.Q."/>
            <person name="Liu K.W."/>
            <person name="Li Z."/>
            <person name="Lohaus R."/>
            <person name="Hsiao Y.Y."/>
            <person name="Niu S.C."/>
            <person name="Wang J.Y."/>
            <person name="Lin Y.C."/>
            <person name="Xu Q."/>
            <person name="Chen L.J."/>
            <person name="Yoshida K."/>
            <person name="Fujiwara S."/>
            <person name="Wang Z.W."/>
            <person name="Zhang Y.Q."/>
            <person name="Mitsuda N."/>
            <person name="Wang M."/>
            <person name="Liu G.H."/>
            <person name="Pecoraro L."/>
            <person name="Huang H.X."/>
            <person name="Xiao X.J."/>
            <person name="Lin M."/>
            <person name="Wu X.Y."/>
            <person name="Wu W.L."/>
            <person name="Chen Y.Y."/>
            <person name="Chang S.B."/>
            <person name="Sakamoto S."/>
            <person name="Ohme-Takagi M."/>
            <person name="Yagi M."/>
            <person name="Zeng S.J."/>
            <person name="Shen C.Y."/>
            <person name="Yeh C.M."/>
            <person name="Luo Y.B."/>
            <person name="Tsai W.C."/>
            <person name="Van de Peer Y."/>
            <person name="Liu Z.J."/>
        </authorList>
    </citation>
    <scope>NUCLEOTIDE SEQUENCE [LARGE SCALE GENOMIC DNA]</scope>
    <source>
        <strain evidence="3">cv. Shenzhen</strain>
        <tissue evidence="2">Stem</tissue>
    </source>
</reference>
<sequence>MLAQELSLQNVIFKGDSLNVIRELKENNSNLSMIGLCLLDTQRILSTFPRVELTHIRREDNEAAHSLAQFALSSSESFLWKDCIPSFFDSYFSK</sequence>
<dbReference type="InterPro" id="IPR052929">
    <property type="entry name" value="RNase_H-like_EbsB-rel"/>
</dbReference>
<dbReference type="OrthoDB" id="1906820at2759"/>
<organism evidence="2 3">
    <name type="scientific">Apostasia shenzhenica</name>
    <dbReference type="NCBI Taxonomy" id="1088818"/>
    <lineage>
        <taxon>Eukaryota</taxon>
        <taxon>Viridiplantae</taxon>
        <taxon>Streptophyta</taxon>
        <taxon>Embryophyta</taxon>
        <taxon>Tracheophyta</taxon>
        <taxon>Spermatophyta</taxon>
        <taxon>Magnoliopsida</taxon>
        <taxon>Liliopsida</taxon>
        <taxon>Asparagales</taxon>
        <taxon>Orchidaceae</taxon>
        <taxon>Apostasioideae</taxon>
        <taxon>Apostasia</taxon>
    </lineage>
</organism>
<name>A0A2I0B8Z4_9ASPA</name>
<dbReference type="Pfam" id="PF13456">
    <property type="entry name" value="RVT_3"/>
    <property type="match status" value="1"/>
</dbReference>
<dbReference type="Gene3D" id="3.30.420.10">
    <property type="entry name" value="Ribonuclease H-like superfamily/Ribonuclease H"/>
    <property type="match status" value="1"/>
</dbReference>
<evidence type="ECO:0000313" key="3">
    <source>
        <dbReference type="Proteomes" id="UP000236161"/>
    </source>
</evidence>
<evidence type="ECO:0000259" key="1">
    <source>
        <dbReference type="Pfam" id="PF13456"/>
    </source>
</evidence>
<dbReference type="GO" id="GO:0004523">
    <property type="term" value="F:RNA-DNA hybrid ribonuclease activity"/>
    <property type="evidence" value="ECO:0007669"/>
    <property type="project" value="InterPro"/>
</dbReference>